<sequence length="191" mass="21533">MPAVASKYQASLIIPSTDVQFSFSDTGVPSNGDPEKYTTFIIALGIPPSAEGYVPMYDTTIPNSFGTFVTCVATRELLHVPSLSKHEPEYRHPDGRKLFFQDMSAEERKTIVNIVNKALFDVEVRAAWKDTKANTWNIIWAVRSIEERVERPTRKGRLQSLSNPSTSTQHHFLMWEDENKALDVLIGFTNA</sequence>
<accession>A0AAD7CTU6</accession>
<keyword evidence="2" id="KW-1185">Reference proteome</keyword>
<dbReference type="Proteomes" id="UP001221757">
    <property type="component" value="Unassembled WGS sequence"/>
</dbReference>
<gene>
    <name evidence="1" type="ORF">B0H17DRAFT_1184941</name>
</gene>
<dbReference type="EMBL" id="JARKIE010000235">
    <property type="protein sequence ID" value="KAJ7663027.1"/>
    <property type="molecule type" value="Genomic_DNA"/>
</dbReference>
<dbReference type="AlphaFoldDB" id="A0AAD7CTU6"/>
<name>A0AAD7CTU6_MYCRO</name>
<protein>
    <submittedName>
        <fullName evidence="1">Uncharacterized protein</fullName>
    </submittedName>
</protein>
<organism evidence="1 2">
    <name type="scientific">Mycena rosella</name>
    <name type="common">Pink bonnet</name>
    <name type="synonym">Agaricus rosellus</name>
    <dbReference type="NCBI Taxonomy" id="1033263"/>
    <lineage>
        <taxon>Eukaryota</taxon>
        <taxon>Fungi</taxon>
        <taxon>Dikarya</taxon>
        <taxon>Basidiomycota</taxon>
        <taxon>Agaricomycotina</taxon>
        <taxon>Agaricomycetes</taxon>
        <taxon>Agaricomycetidae</taxon>
        <taxon>Agaricales</taxon>
        <taxon>Marasmiineae</taxon>
        <taxon>Mycenaceae</taxon>
        <taxon>Mycena</taxon>
    </lineage>
</organism>
<evidence type="ECO:0000313" key="2">
    <source>
        <dbReference type="Proteomes" id="UP001221757"/>
    </source>
</evidence>
<evidence type="ECO:0000313" key="1">
    <source>
        <dbReference type="EMBL" id="KAJ7663027.1"/>
    </source>
</evidence>
<proteinExistence type="predicted"/>
<reference evidence="1" key="1">
    <citation type="submission" date="2023-03" db="EMBL/GenBank/DDBJ databases">
        <title>Massive genome expansion in bonnet fungi (Mycena s.s.) driven by repeated elements and novel gene families across ecological guilds.</title>
        <authorList>
            <consortium name="Lawrence Berkeley National Laboratory"/>
            <person name="Harder C.B."/>
            <person name="Miyauchi S."/>
            <person name="Viragh M."/>
            <person name="Kuo A."/>
            <person name="Thoen E."/>
            <person name="Andreopoulos B."/>
            <person name="Lu D."/>
            <person name="Skrede I."/>
            <person name="Drula E."/>
            <person name="Henrissat B."/>
            <person name="Morin E."/>
            <person name="Kohler A."/>
            <person name="Barry K."/>
            <person name="LaButti K."/>
            <person name="Morin E."/>
            <person name="Salamov A."/>
            <person name="Lipzen A."/>
            <person name="Mereny Z."/>
            <person name="Hegedus B."/>
            <person name="Baldrian P."/>
            <person name="Stursova M."/>
            <person name="Weitz H."/>
            <person name="Taylor A."/>
            <person name="Grigoriev I.V."/>
            <person name="Nagy L.G."/>
            <person name="Martin F."/>
            <person name="Kauserud H."/>
        </authorList>
    </citation>
    <scope>NUCLEOTIDE SEQUENCE</scope>
    <source>
        <strain evidence="1">CBHHK067</strain>
    </source>
</reference>
<comment type="caution">
    <text evidence="1">The sequence shown here is derived from an EMBL/GenBank/DDBJ whole genome shotgun (WGS) entry which is preliminary data.</text>
</comment>